<dbReference type="EMBL" id="UGWP01000004">
    <property type="protein sequence ID" value="SUF56708.1"/>
    <property type="molecule type" value="Genomic_DNA"/>
</dbReference>
<proteinExistence type="predicted"/>
<evidence type="ECO:0000313" key="3">
    <source>
        <dbReference type="Proteomes" id="UP000254597"/>
    </source>
</evidence>
<feature type="compositionally biased region" description="Polar residues" evidence="1">
    <location>
        <begin position="213"/>
        <end position="233"/>
    </location>
</feature>
<feature type="compositionally biased region" description="Polar residues" evidence="1">
    <location>
        <begin position="172"/>
        <end position="187"/>
    </location>
</feature>
<feature type="region of interest" description="Disordered" evidence="1">
    <location>
        <begin position="1"/>
        <end position="29"/>
    </location>
</feature>
<reference evidence="2 3" key="1">
    <citation type="submission" date="2018-06" db="EMBL/GenBank/DDBJ databases">
        <authorList>
            <consortium name="Pathogen Informatics"/>
            <person name="Doyle S."/>
        </authorList>
    </citation>
    <scope>NUCLEOTIDE SEQUENCE [LARGE SCALE GENOMIC DNA]</scope>
    <source>
        <strain evidence="2 3">NCTC10252</strain>
    </source>
</reference>
<accession>A0A379QHI1</accession>
<feature type="region of interest" description="Disordered" evidence="1">
    <location>
        <begin position="140"/>
        <end position="187"/>
    </location>
</feature>
<evidence type="ECO:0000256" key="1">
    <source>
        <dbReference type="SAM" id="MobiDB-lite"/>
    </source>
</evidence>
<feature type="region of interest" description="Disordered" evidence="1">
    <location>
        <begin position="206"/>
        <end position="250"/>
    </location>
</feature>
<protein>
    <submittedName>
        <fullName evidence="2">Bacteriophage protein</fullName>
    </submittedName>
</protein>
<evidence type="ECO:0000313" key="2">
    <source>
        <dbReference type="EMBL" id="SUF56708.1"/>
    </source>
</evidence>
<gene>
    <name evidence="2" type="ORF">NCTC10252_01937</name>
</gene>
<feature type="compositionally biased region" description="Polar residues" evidence="1">
    <location>
        <begin position="20"/>
        <end position="29"/>
    </location>
</feature>
<name>A0A379QHI1_SALER</name>
<dbReference type="Proteomes" id="UP000254597">
    <property type="component" value="Unassembled WGS sequence"/>
</dbReference>
<organism evidence="2 3">
    <name type="scientific">Salmonella enterica</name>
    <name type="common">Salmonella choleraesuis</name>
    <dbReference type="NCBI Taxonomy" id="28901"/>
    <lineage>
        <taxon>Bacteria</taxon>
        <taxon>Pseudomonadati</taxon>
        <taxon>Pseudomonadota</taxon>
        <taxon>Gammaproteobacteria</taxon>
        <taxon>Enterobacterales</taxon>
        <taxon>Enterobacteriaceae</taxon>
        <taxon>Salmonella</taxon>
    </lineage>
</organism>
<sequence>MHRIDTATASRDKFGAGKNGFTNGNPQTGVPATDLNAAFFDSVQEEICNVIEQGAGAALDSNSNIQLLDAMKTIISATVNAAMGSISNAPDVGELFFTTNLTDPNVKYPGTTWQYLGEGLTLRTAKKDGSDLNAVTGADTVTLSSDNMPPHAHSIGGSTGSSEGGDSTTDSFNIGTKTSSSSGAHQHSFTTANSFYGDGKHTALMAGDGGTNEGSSAGSHAHSTVIGSHSHTVSIPAHSHGLPASTANSGAGASFSIVQKSINVAIWVRVA</sequence>
<dbReference type="AlphaFoldDB" id="A0A379QHI1"/>